<feature type="non-terminal residue" evidence="4">
    <location>
        <position position="1"/>
    </location>
</feature>
<dbReference type="EMBL" id="MKHE01000033">
    <property type="protein sequence ID" value="OWK00101.1"/>
    <property type="molecule type" value="Genomic_DNA"/>
</dbReference>
<dbReference type="AlphaFoldDB" id="A0A212C281"/>
<dbReference type="Pfam" id="PF13637">
    <property type="entry name" value="Ank_4"/>
    <property type="match status" value="1"/>
</dbReference>
<comment type="caution">
    <text evidence="4">The sequence shown here is derived from an EMBL/GenBank/DDBJ whole genome shotgun (WGS) entry which is preliminary data.</text>
</comment>
<dbReference type="OrthoDB" id="7464126at2759"/>
<gene>
    <name evidence="4" type="ORF">Celaphus_00015998</name>
</gene>
<organism evidence="4 5">
    <name type="scientific">Cervus elaphus hippelaphus</name>
    <name type="common">European red deer</name>
    <dbReference type="NCBI Taxonomy" id="46360"/>
    <lineage>
        <taxon>Eukaryota</taxon>
        <taxon>Metazoa</taxon>
        <taxon>Chordata</taxon>
        <taxon>Craniata</taxon>
        <taxon>Vertebrata</taxon>
        <taxon>Euteleostomi</taxon>
        <taxon>Mammalia</taxon>
        <taxon>Eutheria</taxon>
        <taxon>Laurasiatheria</taxon>
        <taxon>Artiodactyla</taxon>
        <taxon>Ruminantia</taxon>
        <taxon>Pecora</taxon>
        <taxon>Cervidae</taxon>
        <taxon>Cervinae</taxon>
        <taxon>Cervus</taxon>
    </lineage>
</organism>
<feature type="repeat" description="ANK" evidence="3">
    <location>
        <begin position="25"/>
        <end position="57"/>
    </location>
</feature>
<evidence type="ECO:0000256" key="2">
    <source>
        <dbReference type="ARBA" id="ARBA00023043"/>
    </source>
</evidence>
<reference evidence="4 5" key="1">
    <citation type="journal article" date="2018" name="Mol. Genet. Genomics">
        <title>The red deer Cervus elaphus genome CerEla1.0: sequencing, annotating, genes, and chromosomes.</title>
        <authorList>
            <person name="Bana N.A."/>
            <person name="Nyiri A."/>
            <person name="Nagy J."/>
            <person name="Frank K."/>
            <person name="Nagy T."/>
            <person name="Steger V."/>
            <person name="Schiller M."/>
            <person name="Lakatos P."/>
            <person name="Sugar L."/>
            <person name="Horn P."/>
            <person name="Barta E."/>
            <person name="Orosz L."/>
        </authorList>
    </citation>
    <scope>NUCLEOTIDE SEQUENCE [LARGE SCALE GENOMIC DNA]</scope>
    <source>
        <strain evidence="4">Hungarian</strain>
    </source>
</reference>
<evidence type="ECO:0000313" key="4">
    <source>
        <dbReference type="EMBL" id="OWK00101.1"/>
    </source>
</evidence>
<dbReference type="PROSITE" id="PS50297">
    <property type="entry name" value="ANK_REP_REGION"/>
    <property type="match status" value="1"/>
</dbReference>
<dbReference type="SMART" id="SM00248">
    <property type="entry name" value="ANK"/>
    <property type="match status" value="2"/>
</dbReference>
<keyword evidence="1" id="KW-0677">Repeat</keyword>
<dbReference type="Gene3D" id="1.25.40.20">
    <property type="entry name" value="Ankyrin repeat-containing domain"/>
    <property type="match status" value="1"/>
</dbReference>
<dbReference type="PANTHER" id="PTHR24198:SF165">
    <property type="entry name" value="ANKYRIN REPEAT-CONTAINING PROTEIN-RELATED"/>
    <property type="match status" value="1"/>
</dbReference>
<dbReference type="Pfam" id="PF12796">
    <property type="entry name" value="Ank_2"/>
    <property type="match status" value="1"/>
</dbReference>
<dbReference type="PANTHER" id="PTHR24198">
    <property type="entry name" value="ANKYRIN REPEAT AND PROTEIN KINASE DOMAIN-CONTAINING PROTEIN"/>
    <property type="match status" value="1"/>
</dbReference>
<dbReference type="SUPFAM" id="SSF48403">
    <property type="entry name" value="Ankyrin repeat"/>
    <property type="match status" value="1"/>
</dbReference>
<keyword evidence="2 3" id="KW-0040">ANK repeat</keyword>
<evidence type="ECO:0000313" key="5">
    <source>
        <dbReference type="Proteomes" id="UP000242450"/>
    </source>
</evidence>
<sequence length="125" mass="13742">AYNGHHQALEVLLQSLVDLDIRDEKGRTALDLAAFKGHTECVEALINQGASIFVKDNVTKRTPLHASGNENCIEVLLEQKCFRTFIGNPFTPLHCAIINDHENCASLLLGAIDSSIVNCRDDKGR</sequence>
<proteinExistence type="predicted"/>
<name>A0A212C281_CEREH</name>
<evidence type="ECO:0000256" key="3">
    <source>
        <dbReference type="PROSITE-ProRule" id="PRU00023"/>
    </source>
</evidence>
<protein>
    <submittedName>
        <fullName evidence="4">Uncharacterized protein</fullName>
    </submittedName>
</protein>
<evidence type="ECO:0000256" key="1">
    <source>
        <dbReference type="ARBA" id="ARBA00022737"/>
    </source>
</evidence>
<dbReference type="InterPro" id="IPR002110">
    <property type="entry name" value="Ankyrin_rpt"/>
</dbReference>
<accession>A0A212C281</accession>
<keyword evidence="5" id="KW-1185">Reference proteome</keyword>
<dbReference type="PROSITE" id="PS50088">
    <property type="entry name" value="ANK_REPEAT"/>
    <property type="match status" value="1"/>
</dbReference>
<dbReference type="InterPro" id="IPR036770">
    <property type="entry name" value="Ankyrin_rpt-contain_sf"/>
</dbReference>
<dbReference type="Proteomes" id="UP000242450">
    <property type="component" value="Chromosome 33"/>
</dbReference>